<evidence type="ECO:0000313" key="3">
    <source>
        <dbReference type="EMBL" id="MBD8040163.1"/>
    </source>
</evidence>
<keyword evidence="4" id="KW-1185">Reference proteome</keyword>
<dbReference type="InterPro" id="IPR038475">
    <property type="entry name" value="RecG_C_sf"/>
</dbReference>
<evidence type="ECO:0000259" key="2">
    <source>
        <dbReference type="Pfam" id="PF21247"/>
    </source>
</evidence>
<dbReference type="Gene3D" id="3.30.565.60">
    <property type="match status" value="1"/>
</dbReference>
<sequence>MALPINIEDLLNKRKIESNRIEFKTGWNPDKIYHTICAFATDLDNIGGGYILVGVEEENGIAKRPVKGLAENEIDRILKDMVGYDAKISPPYLTKVSPEEVDGKIILAIWVPAGINRPYSVAESVVAKKSIPKFYVRSKSSTIEAKGEILDEVRELAHRVPFDERGNVAAKIDDISSVLVYEYLKQVGSKLAGDFMAKPLIDILDEMDLLTGPTEDRLIKNCAIMMFCEHPERFFPVTQVDIVLFPEGSINNPDLMIEVPKIVGPIPKIINDTLSYLRTHVIKKKIIKPADTEKSDKIFNYPYQAFEEAVVNALYHRDYQEREPVEITVEPTHVDILSYAGPDRSISSEAIKAARKLKARRYRNRRLGDFLKELDLTEGRATGIPTIQKALRDNGSMAATIETDEDRTYFLLTIPCRHGFEEEVPAVSKEQRYTLDNELGHRLGQISVQVEEAVNQCIIKEKMELGQILGQMFVQVWEKSRSGNNVQELISNTIDLLCLLKENDLSANVLSESLSFESTKELKRKIILPLIKLGYVTMTYPDKPTSAKQTYRLTEQGKSLF</sequence>
<evidence type="ECO:0000259" key="1">
    <source>
        <dbReference type="Pfam" id="PF04326"/>
    </source>
</evidence>
<protein>
    <submittedName>
        <fullName evidence="3">DNA binding domain-containing protein</fullName>
    </submittedName>
</protein>
<accession>A0ABR8Y7N9</accession>
<dbReference type="RefSeq" id="WP_191763569.1">
    <property type="nucleotide sequence ID" value="NZ_JACSPP010000015.1"/>
</dbReference>
<evidence type="ECO:0000313" key="4">
    <source>
        <dbReference type="Proteomes" id="UP000620874"/>
    </source>
</evidence>
<comment type="caution">
    <text evidence="3">The sequence shown here is derived from an EMBL/GenBank/DDBJ whole genome shotgun (WGS) entry which is preliminary data.</text>
</comment>
<dbReference type="InterPro" id="IPR038461">
    <property type="entry name" value="Schlafen_AlbA_2_dom_sf"/>
</dbReference>
<dbReference type="Proteomes" id="UP000620874">
    <property type="component" value="Unassembled WGS sequence"/>
</dbReference>
<dbReference type="Gene3D" id="3.30.950.30">
    <property type="entry name" value="Schlafen, AAA domain"/>
    <property type="match status" value="1"/>
</dbReference>
<feature type="domain" description="Schlafen AlbA-2" evidence="1">
    <location>
        <begin position="17"/>
        <end position="144"/>
    </location>
</feature>
<organism evidence="3 4">
    <name type="scientific">Phocaeicola intestinalis</name>
    <dbReference type="NCBI Taxonomy" id="2762212"/>
    <lineage>
        <taxon>Bacteria</taxon>
        <taxon>Pseudomonadati</taxon>
        <taxon>Bacteroidota</taxon>
        <taxon>Bacteroidia</taxon>
        <taxon>Bacteroidales</taxon>
        <taxon>Bacteroidaceae</taxon>
        <taxon>Phocaeicola</taxon>
    </lineage>
</organism>
<name>A0ABR8Y7N9_9BACT</name>
<gene>
    <name evidence="3" type="ORF">H9625_06835</name>
</gene>
<dbReference type="EMBL" id="JACSPP010000015">
    <property type="protein sequence ID" value="MBD8040163.1"/>
    <property type="molecule type" value="Genomic_DNA"/>
</dbReference>
<dbReference type="Pfam" id="PF21247">
    <property type="entry name" value="Fic-like_C"/>
    <property type="match status" value="1"/>
</dbReference>
<reference evidence="3 4" key="1">
    <citation type="submission" date="2020-08" db="EMBL/GenBank/DDBJ databases">
        <title>A Genomic Blueprint of the Chicken Gut Microbiome.</title>
        <authorList>
            <person name="Gilroy R."/>
            <person name="Ravi A."/>
            <person name="Getino M."/>
            <person name="Pursley I."/>
            <person name="Horton D.L."/>
            <person name="Alikhan N.-F."/>
            <person name="Baker D."/>
            <person name="Gharbi K."/>
            <person name="Hall N."/>
            <person name="Watson M."/>
            <person name="Adriaenssens E.M."/>
            <person name="Foster-Nyarko E."/>
            <person name="Jarju S."/>
            <person name="Secka A."/>
            <person name="Antonio M."/>
            <person name="Oren A."/>
            <person name="Chaudhuri R."/>
            <person name="La Ragione R.M."/>
            <person name="Hildebrand F."/>
            <person name="Pallen M.J."/>
        </authorList>
    </citation>
    <scope>NUCLEOTIDE SEQUENCE [LARGE SCALE GENOMIC DNA]</scope>
    <source>
        <strain evidence="3 4">Sa1CVN1</strain>
    </source>
</reference>
<dbReference type="InterPro" id="IPR049514">
    <property type="entry name" value="Fic-like_C"/>
</dbReference>
<dbReference type="PANTHER" id="PTHR30595">
    <property type="entry name" value="GLPR-RELATED TRANSCRIPTIONAL REPRESSOR"/>
    <property type="match status" value="1"/>
</dbReference>
<dbReference type="PANTHER" id="PTHR30595:SF6">
    <property type="entry name" value="SCHLAFEN ALBA-2 DOMAIN-CONTAINING PROTEIN"/>
    <property type="match status" value="1"/>
</dbReference>
<dbReference type="Pfam" id="PF04326">
    <property type="entry name" value="SLFN_AlbA_2"/>
    <property type="match status" value="1"/>
</dbReference>
<feature type="domain" description="Filamentation induced by cAMP protein Fic-like C-terminal" evidence="2">
    <location>
        <begin position="495"/>
        <end position="554"/>
    </location>
</feature>
<proteinExistence type="predicted"/>
<dbReference type="Pfam" id="PF13749">
    <property type="entry name" value="HATPase_c_4"/>
    <property type="match status" value="1"/>
</dbReference>
<dbReference type="InterPro" id="IPR007421">
    <property type="entry name" value="Schlafen_AlbA_2_dom"/>
</dbReference>